<feature type="transmembrane region" description="Helical" evidence="1">
    <location>
        <begin position="283"/>
        <end position="304"/>
    </location>
</feature>
<dbReference type="GO" id="GO:0016787">
    <property type="term" value="F:hydrolase activity"/>
    <property type="evidence" value="ECO:0007669"/>
    <property type="project" value="UniProtKB-KW"/>
</dbReference>
<keyword evidence="2" id="KW-0378">Hydrolase</keyword>
<accession>A0A8J7Y8K1</accession>
<feature type="transmembrane region" description="Helical" evidence="1">
    <location>
        <begin position="78"/>
        <end position="95"/>
    </location>
</feature>
<evidence type="ECO:0000256" key="1">
    <source>
        <dbReference type="SAM" id="Phobius"/>
    </source>
</evidence>
<feature type="transmembrane region" description="Helical" evidence="1">
    <location>
        <begin position="229"/>
        <end position="248"/>
    </location>
</feature>
<proteinExistence type="predicted"/>
<evidence type="ECO:0000313" key="2">
    <source>
        <dbReference type="EMBL" id="MBV0922731.1"/>
    </source>
</evidence>
<keyword evidence="1" id="KW-1133">Transmembrane helix</keyword>
<feature type="transmembrane region" description="Helical" evidence="1">
    <location>
        <begin position="199"/>
        <end position="217"/>
    </location>
</feature>
<reference evidence="2 3" key="1">
    <citation type="submission" date="2021-06" db="EMBL/GenBank/DDBJ databases">
        <title>New haloarchaea isolates fom saline soil.</title>
        <authorList>
            <person name="Duran-Viseras A."/>
            <person name="Sanchez-Porro C.S."/>
            <person name="Ventosa A."/>
        </authorList>
    </citation>
    <scope>NUCLEOTIDE SEQUENCE [LARGE SCALE GENOMIC DNA]</scope>
    <source>
        <strain evidence="2 3">JCM 183640</strain>
    </source>
</reference>
<feature type="transmembrane region" description="Helical" evidence="1">
    <location>
        <begin position="107"/>
        <end position="140"/>
    </location>
</feature>
<dbReference type="Proteomes" id="UP000766550">
    <property type="component" value="Unassembled WGS sequence"/>
</dbReference>
<organism evidence="2 3">
    <name type="scientific">Haloarcula limicola</name>
    <dbReference type="NCBI Taxonomy" id="1429915"/>
    <lineage>
        <taxon>Archaea</taxon>
        <taxon>Methanobacteriati</taxon>
        <taxon>Methanobacteriota</taxon>
        <taxon>Stenosarchaea group</taxon>
        <taxon>Halobacteria</taxon>
        <taxon>Halobacteriales</taxon>
        <taxon>Haloarculaceae</taxon>
        <taxon>Haloarcula</taxon>
    </lineage>
</organism>
<dbReference type="OrthoDB" id="313450at2157"/>
<comment type="caution">
    <text evidence="2">The sequence shown here is derived from an EMBL/GenBank/DDBJ whole genome shotgun (WGS) entry which is preliminary data.</text>
</comment>
<dbReference type="AlphaFoldDB" id="A0A8J7Y8K1"/>
<name>A0A8J7Y8K1_9EURY</name>
<dbReference type="Pfam" id="PF04307">
    <property type="entry name" value="YdjM"/>
    <property type="match status" value="1"/>
</dbReference>
<keyword evidence="1" id="KW-0472">Membrane</keyword>
<sequence>MFIGHALLAFALVALGARRLDARPERALQLGAVAGLFAAVPDVDVVYAPVGLLVQSVGTLSPDVFWETANVVHRGPTHSLVMGALLALAVALWVTETRRWRALSLALVGSLVAVATSVSGIVGGAVVLVFAVAGLGVGAFAAHRLEIAPRPLSAVAAAGLFSHPFGDLFTGGPPPFLYPFDVTLVAERVLLHPDPTGHLLAAFAVELGTVWLAVWTYARLSGYRLPALVHPRAAVGAGYAAAALLLPAPTLEQSAHFVFSVLAIGVVGAPVRPFRHGVDWLETVVTGLAAVTVAAVAYALAYGVL</sequence>
<dbReference type="InterPro" id="IPR007404">
    <property type="entry name" value="YdjM-like"/>
</dbReference>
<evidence type="ECO:0000313" key="3">
    <source>
        <dbReference type="Proteomes" id="UP000766550"/>
    </source>
</evidence>
<keyword evidence="1" id="KW-0812">Transmembrane</keyword>
<gene>
    <name evidence="2" type="ORF">KTS45_00820</name>
</gene>
<keyword evidence="3" id="KW-1185">Reference proteome</keyword>
<protein>
    <submittedName>
        <fullName evidence="2">Metal-dependent hydrolase</fullName>
    </submittedName>
</protein>
<feature type="transmembrane region" description="Helical" evidence="1">
    <location>
        <begin position="254"/>
        <end position="271"/>
    </location>
</feature>
<dbReference type="RefSeq" id="WP_162315907.1">
    <property type="nucleotide sequence ID" value="NZ_JAHQXF010000001.1"/>
</dbReference>
<dbReference type="EMBL" id="JAHQXF010000001">
    <property type="protein sequence ID" value="MBV0922731.1"/>
    <property type="molecule type" value="Genomic_DNA"/>
</dbReference>